<dbReference type="InterPro" id="IPR036563">
    <property type="entry name" value="MoaE_sf"/>
</dbReference>
<dbReference type="SUPFAM" id="SSF54690">
    <property type="entry name" value="Molybdopterin synthase subunit MoaE"/>
    <property type="match status" value="1"/>
</dbReference>
<evidence type="ECO:0000313" key="1">
    <source>
        <dbReference type="EMBL" id="CAC5380806.1"/>
    </source>
</evidence>
<reference evidence="1 2" key="1">
    <citation type="submission" date="2020-06" db="EMBL/GenBank/DDBJ databases">
        <authorList>
            <person name="Li R."/>
            <person name="Bekaert M."/>
        </authorList>
    </citation>
    <scope>NUCLEOTIDE SEQUENCE [LARGE SCALE GENOMIC DNA]</scope>
    <source>
        <strain evidence="2">wild</strain>
    </source>
</reference>
<keyword evidence="1" id="KW-0808">Transferase</keyword>
<dbReference type="OrthoDB" id="5531344at2759"/>
<dbReference type="Gene3D" id="3.90.1170.40">
    <property type="entry name" value="Molybdopterin biosynthesis MoaE subunit"/>
    <property type="match status" value="2"/>
</dbReference>
<keyword evidence="2" id="KW-1185">Reference proteome</keyword>
<accession>A0A6J8BB77</accession>
<organism evidence="1 2">
    <name type="scientific">Mytilus coruscus</name>
    <name type="common">Sea mussel</name>
    <dbReference type="NCBI Taxonomy" id="42192"/>
    <lineage>
        <taxon>Eukaryota</taxon>
        <taxon>Metazoa</taxon>
        <taxon>Spiralia</taxon>
        <taxon>Lophotrochozoa</taxon>
        <taxon>Mollusca</taxon>
        <taxon>Bivalvia</taxon>
        <taxon>Autobranchia</taxon>
        <taxon>Pteriomorphia</taxon>
        <taxon>Mytilida</taxon>
        <taxon>Mytiloidea</taxon>
        <taxon>Mytilidae</taxon>
        <taxon>Mytilinae</taxon>
        <taxon>Mytilus</taxon>
    </lineage>
</organism>
<dbReference type="Proteomes" id="UP000507470">
    <property type="component" value="Unassembled WGS sequence"/>
</dbReference>
<dbReference type="InterPro" id="IPR012675">
    <property type="entry name" value="Beta-grasp_dom_sf"/>
</dbReference>
<name>A0A6J8BB77_MYTCO</name>
<dbReference type="PANTHER" id="PTHR23404">
    <property type="entry name" value="MOLYBDOPTERIN SYNTHASE RELATED"/>
    <property type="match status" value="1"/>
</dbReference>
<dbReference type="GO" id="GO:0006777">
    <property type="term" value="P:Mo-molybdopterin cofactor biosynthetic process"/>
    <property type="evidence" value="ECO:0007669"/>
    <property type="project" value="InterPro"/>
</dbReference>
<dbReference type="Gene3D" id="3.10.20.30">
    <property type="match status" value="1"/>
</dbReference>
<proteinExistence type="predicted"/>
<sequence length="205" mass="23328">MAEQNSDFVNVNILFFAKSRELSGINSAQITVLSQCSFTHLLENILQQYPSLSVISENIILALNEDYLSKDSDWRVIKMANHVEIRENKLDLEKITSNVTSPSCGAVSVFIGTTRDNFDGKRFVNRLETNGKWKKLAMEHRIGLVPVTEASIIIAISSPHRKESLDAVQYAIDTVKAIVPVWKKEIYEDESSQWKENKECYWKSS</sequence>
<dbReference type="CDD" id="cd00756">
    <property type="entry name" value="MoaE"/>
    <property type="match status" value="1"/>
</dbReference>
<dbReference type="GO" id="GO:0030366">
    <property type="term" value="F:molybdopterin synthase activity"/>
    <property type="evidence" value="ECO:0007669"/>
    <property type="project" value="UniProtKB-EC"/>
</dbReference>
<dbReference type="AlphaFoldDB" id="A0A6J8BB77"/>
<dbReference type="CDD" id="cd00754">
    <property type="entry name" value="Ubl_MoaD"/>
    <property type="match status" value="1"/>
</dbReference>
<dbReference type="EC" id="2.8.1.12" evidence="1"/>
<dbReference type="InterPro" id="IPR003448">
    <property type="entry name" value="Mopterin_biosynth_MoaE"/>
</dbReference>
<dbReference type="EMBL" id="CACVKT020002952">
    <property type="protein sequence ID" value="CAC5380806.1"/>
    <property type="molecule type" value="Genomic_DNA"/>
</dbReference>
<gene>
    <name evidence="1" type="ORF">MCOR_16742</name>
</gene>
<dbReference type="Pfam" id="PF02391">
    <property type="entry name" value="MoaE"/>
    <property type="match status" value="1"/>
</dbReference>
<protein>
    <submittedName>
        <fullName evidence="1">MOCS2B</fullName>
        <ecNumber evidence="1">2.8.1.12</ecNumber>
    </submittedName>
</protein>
<evidence type="ECO:0000313" key="2">
    <source>
        <dbReference type="Proteomes" id="UP000507470"/>
    </source>
</evidence>